<dbReference type="InterPro" id="IPR035959">
    <property type="entry name" value="RutC-like_sf"/>
</dbReference>
<dbReference type="SUPFAM" id="SSF55298">
    <property type="entry name" value="YjgF-like"/>
    <property type="match status" value="1"/>
</dbReference>
<name>A0A128F5B5_9GAMM</name>
<dbReference type="Pfam" id="PF01042">
    <property type="entry name" value="Ribonuc_L-PSP"/>
    <property type="match status" value="1"/>
</dbReference>
<dbReference type="Gene3D" id="3.30.1330.40">
    <property type="entry name" value="RutC-like"/>
    <property type="match status" value="1"/>
</dbReference>
<keyword evidence="3" id="KW-1185">Reference proteome</keyword>
<dbReference type="PANTHER" id="PTHR11803">
    <property type="entry name" value="2-IMINOBUTANOATE/2-IMINOPROPANOATE DEAMINASE RIDA"/>
    <property type="match status" value="1"/>
</dbReference>
<gene>
    <name evidence="2" type="primary">yabJ_1</name>
    <name evidence="2" type="ORF">GCE9029_02647</name>
</gene>
<dbReference type="CDD" id="cd00448">
    <property type="entry name" value="YjgF_YER057c_UK114_family"/>
    <property type="match status" value="1"/>
</dbReference>
<sequence length="134" mass="14552">MLPQDNHPAEKSVIKTDLFASKAPLEWAIGHNGTLYTAQIPIDSQGQLVDGGIEAQTRQTMDNLMHTLESAGVTSSAVLQVLIYVTDRSYLATVNQVYGEYFNAPYPNRAAMVVAGLAREGMLVELVVYAALPQ</sequence>
<dbReference type="RefSeq" id="WP_062663691.1">
    <property type="nucleotide sequence ID" value="NZ_FIZX01000002.1"/>
</dbReference>
<comment type="similarity">
    <text evidence="1">Belongs to the RutC family.</text>
</comment>
<evidence type="ECO:0000313" key="3">
    <source>
        <dbReference type="Proteomes" id="UP000071641"/>
    </source>
</evidence>
<dbReference type="InterPro" id="IPR006175">
    <property type="entry name" value="YjgF/YER057c/UK114"/>
</dbReference>
<dbReference type="PANTHER" id="PTHR11803:SF58">
    <property type="entry name" value="PROTEIN HMF1-RELATED"/>
    <property type="match status" value="1"/>
</dbReference>
<dbReference type="GO" id="GO:0019239">
    <property type="term" value="F:deaminase activity"/>
    <property type="evidence" value="ECO:0007669"/>
    <property type="project" value="TreeGrafter"/>
</dbReference>
<protein>
    <submittedName>
        <fullName evidence="2">Enamine/imine deaminase</fullName>
        <ecNumber evidence="2">3.5.4.-</ecNumber>
    </submittedName>
</protein>
<dbReference type="AlphaFoldDB" id="A0A128F5B5"/>
<evidence type="ECO:0000313" key="2">
    <source>
        <dbReference type="EMBL" id="CZF81496.1"/>
    </source>
</evidence>
<evidence type="ECO:0000256" key="1">
    <source>
        <dbReference type="ARBA" id="ARBA00010552"/>
    </source>
</evidence>
<accession>A0A128F5B5</accession>
<dbReference type="EMBL" id="FIZX01000002">
    <property type="protein sequence ID" value="CZF81496.1"/>
    <property type="molecule type" value="Genomic_DNA"/>
</dbReference>
<dbReference type="Proteomes" id="UP000071641">
    <property type="component" value="Unassembled WGS sequence"/>
</dbReference>
<dbReference type="OrthoDB" id="9803101at2"/>
<reference evidence="3" key="1">
    <citation type="submission" date="2016-02" db="EMBL/GenBank/DDBJ databases">
        <authorList>
            <person name="Rodrigo-Torres Lidia"/>
            <person name="Arahal R.David."/>
        </authorList>
    </citation>
    <scope>NUCLEOTIDE SEQUENCE [LARGE SCALE GENOMIC DNA]</scope>
    <source>
        <strain evidence="3">CECT 9029</strain>
    </source>
</reference>
<organism evidence="2 3">
    <name type="scientific">Grimontia celer</name>
    <dbReference type="NCBI Taxonomy" id="1796497"/>
    <lineage>
        <taxon>Bacteria</taxon>
        <taxon>Pseudomonadati</taxon>
        <taxon>Pseudomonadota</taxon>
        <taxon>Gammaproteobacteria</taxon>
        <taxon>Vibrionales</taxon>
        <taxon>Vibrionaceae</taxon>
        <taxon>Grimontia</taxon>
    </lineage>
</organism>
<keyword evidence="2" id="KW-0378">Hydrolase</keyword>
<dbReference type="EC" id="3.5.4.-" evidence="2"/>
<dbReference type="STRING" id="1796497.GCE9029_02647"/>
<dbReference type="GO" id="GO:0005829">
    <property type="term" value="C:cytosol"/>
    <property type="evidence" value="ECO:0007669"/>
    <property type="project" value="TreeGrafter"/>
</dbReference>
<proteinExistence type="inferred from homology"/>